<comment type="similarity">
    <text evidence="21">Belongs to the ligand-gated ion channel (TC 1.A.9) family. 5-hydroxytryptamine receptor (TC 1.A.9.2) subfamily. HTR3A sub-subfamily.</text>
</comment>
<evidence type="ECO:0000256" key="12">
    <source>
        <dbReference type="ARBA" id="ARBA00023257"/>
    </source>
</evidence>
<protein>
    <recommendedName>
        <fullName evidence="23">5-hydroxytryptamine receptor 3A</fullName>
    </recommendedName>
    <alternativeName>
        <fullName evidence="25">5-hydroxytryptamine receptor 3</fullName>
    </alternativeName>
    <alternativeName>
        <fullName evidence="24">Serotonin receptor 3A</fullName>
    </alternativeName>
    <alternativeName>
        <fullName evidence="26">Serotonin-gated ion channel receptor</fullName>
    </alternativeName>
</protein>
<keyword evidence="2" id="KW-1003">Cell membrane</keyword>
<evidence type="ECO:0000256" key="16">
    <source>
        <dbReference type="ARBA" id="ARBA00034269"/>
    </source>
</evidence>
<dbReference type="Pfam" id="PF02931">
    <property type="entry name" value="Neur_chan_LBD"/>
    <property type="match status" value="2"/>
</dbReference>
<dbReference type="GO" id="GO:0045211">
    <property type="term" value="C:postsynaptic membrane"/>
    <property type="evidence" value="ECO:0007669"/>
    <property type="project" value="UniProtKB-SubCell"/>
</dbReference>
<comment type="subunit">
    <text evidence="22">Forms homopentameric as well as heteropentameric serotonin-activated cation-selective channel complexes with HTR3B or HTR3C or HTR3D or HTR3E. The homomeric complex is functional but exhibits low conductance with modified voltage dependence, and decreased agonist and antagonist affinity. Heteropentameric complexes display properties which resemble that of neuronal serotonin-activated channels in vivo. Interacts with RIC3.</text>
</comment>
<evidence type="ECO:0000256" key="8">
    <source>
        <dbReference type="ARBA" id="ARBA00023136"/>
    </source>
</evidence>
<dbReference type="FunFam" id="2.70.170.10:FF:000017">
    <property type="entry name" value="5-hydroxytryptamine receptor 3A"/>
    <property type="match status" value="2"/>
</dbReference>
<keyword evidence="14 27" id="KW-0407">Ion channel</keyword>
<feature type="chain" id="PRO_5023136848" description="5-hydroxytryptamine receptor 3A" evidence="27">
    <location>
        <begin position="18"/>
        <end position="950"/>
    </location>
</feature>
<dbReference type="InterPro" id="IPR006201">
    <property type="entry name" value="Neur_channel"/>
</dbReference>
<feature type="signal peptide" evidence="27">
    <location>
        <begin position="1"/>
        <end position="17"/>
    </location>
</feature>
<dbReference type="CDD" id="cd19011">
    <property type="entry name" value="LGIC_ECD_5-HT3A"/>
    <property type="match status" value="1"/>
</dbReference>
<feature type="transmembrane region" description="Helical" evidence="27">
    <location>
        <begin position="235"/>
        <end position="259"/>
    </location>
</feature>
<feature type="transmembrane region" description="Helical" evidence="27">
    <location>
        <begin position="770"/>
        <end position="793"/>
    </location>
</feature>
<proteinExistence type="inferred from homology"/>
<keyword evidence="31" id="KW-1185">Reference proteome</keyword>
<evidence type="ECO:0000313" key="30">
    <source>
        <dbReference type="EMBL" id="TWW75189.1"/>
    </source>
</evidence>
<dbReference type="InterPro" id="IPR006202">
    <property type="entry name" value="Neur_chan_lig-bd"/>
</dbReference>
<evidence type="ECO:0000256" key="11">
    <source>
        <dbReference type="ARBA" id="ARBA00023180"/>
    </source>
</evidence>
<dbReference type="InterPro" id="IPR018000">
    <property type="entry name" value="Neurotransmitter_ion_chnl_CS"/>
</dbReference>
<evidence type="ECO:0000256" key="26">
    <source>
        <dbReference type="ARBA" id="ARBA00083210"/>
    </source>
</evidence>
<feature type="domain" description="Neurotransmitter-gated ion-channel transmembrane" evidence="29">
    <location>
        <begin position="241"/>
        <end position="332"/>
    </location>
</feature>
<feature type="transmembrane region" description="Helical" evidence="27">
    <location>
        <begin position="741"/>
        <end position="758"/>
    </location>
</feature>
<evidence type="ECO:0000256" key="27">
    <source>
        <dbReference type="RuleBase" id="RU000687"/>
    </source>
</evidence>
<name>A0A5C6P8D3_9TELE</name>
<comment type="caution">
    <text evidence="30">The sequence shown here is derived from an EMBL/GenBank/DDBJ whole genome shotgun (WGS) entry which is preliminary data.</text>
</comment>
<evidence type="ECO:0000313" key="31">
    <source>
        <dbReference type="Proteomes" id="UP000324091"/>
    </source>
</evidence>
<evidence type="ECO:0000259" key="29">
    <source>
        <dbReference type="Pfam" id="PF02932"/>
    </source>
</evidence>
<accession>A0A5C6P8D3</accession>
<dbReference type="InterPro" id="IPR008132">
    <property type="entry name" value="5HT3_rcpt"/>
</dbReference>
<evidence type="ECO:0000256" key="21">
    <source>
        <dbReference type="ARBA" id="ARBA00061202"/>
    </source>
</evidence>
<comment type="subcellular location">
    <subcellularLocation>
        <location evidence="15">Postsynaptic cell membrane</location>
        <topology evidence="15">Multi-pass membrane protein</topology>
    </subcellularLocation>
</comment>
<evidence type="ECO:0000259" key="28">
    <source>
        <dbReference type="Pfam" id="PF02931"/>
    </source>
</evidence>
<keyword evidence="11" id="KW-0325">Glycoprotein</keyword>
<dbReference type="InterPro" id="IPR008133">
    <property type="entry name" value="5HT3_rcpt_A"/>
</dbReference>
<evidence type="ECO:0000256" key="24">
    <source>
        <dbReference type="ARBA" id="ARBA00078864"/>
    </source>
</evidence>
<evidence type="ECO:0000256" key="1">
    <source>
        <dbReference type="ARBA" id="ARBA00022448"/>
    </source>
</evidence>
<keyword evidence="4 27" id="KW-0732">Signal</keyword>
<evidence type="ECO:0000256" key="10">
    <source>
        <dbReference type="ARBA" id="ARBA00023170"/>
    </source>
</evidence>
<dbReference type="InterPro" id="IPR006029">
    <property type="entry name" value="Neurotrans-gated_channel_TM"/>
</dbReference>
<feature type="domain" description="Neurotransmitter-gated ion-channel ligand-binding" evidence="28">
    <location>
        <begin position="28"/>
        <end position="234"/>
    </location>
</feature>
<reference evidence="30 31" key="1">
    <citation type="submission" date="2019-04" db="EMBL/GenBank/DDBJ databases">
        <title>Chromosome genome assembly for Takifugu flavidus.</title>
        <authorList>
            <person name="Xiao S."/>
        </authorList>
    </citation>
    <scope>NUCLEOTIDE SEQUENCE [LARGE SCALE GENOMIC DNA]</scope>
    <source>
        <strain evidence="30">HTHZ2018</strain>
        <tissue evidence="30">Muscle</tissue>
    </source>
</reference>
<keyword evidence="8 27" id="KW-0472">Membrane</keyword>
<dbReference type="FunFam" id="1.20.58.390:FF:000020">
    <property type="entry name" value="5-hydroxytryptamine (serotonin) receptor 3A"/>
    <property type="match status" value="1"/>
</dbReference>
<evidence type="ECO:0000256" key="19">
    <source>
        <dbReference type="ARBA" id="ARBA00036634"/>
    </source>
</evidence>
<dbReference type="CDD" id="cd19063">
    <property type="entry name" value="LGIC_TM_5-HT3"/>
    <property type="match status" value="2"/>
</dbReference>
<dbReference type="Gene3D" id="1.20.58.390">
    <property type="entry name" value="Neurotransmitter-gated ion-channel transmembrane domain"/>
    <property type="match status" value="2"/>
</dbReference>
<dbReference type="InterPro" id="IPR036734">
    <property type="entry name" value="Neur_chan_lig-bd_sf"/>
</dbReference>
<dbReference type="Pfam" id="PF02932">
    <property type="entry name" value="Neur_chan_memb"/>
    <property type="match status" value="2"/>
</dbReference>
<comment type="catalytic activity">
    <reaction evidence="17">
        <text>K(+)(in) = K(+)(out)</text>
        <dbReference type="Rhea" id="RHEA:29463"/>
        <dbReference type="ChEBI" id="CHEBI:29103"/>
    </reaction>
</comment>
<feature type="domain" description="Neurotransmitter-gated ion-channel transmembrane" evidence="29">
    <location>
        <begin position="712"/>
        <end position="939"/>
    </location>
</feature>
<evidence type="ECO:0000256" key="15">
    <source>
        <dbReference type="ARBA" id="ARBA00034104"/>
    </source>
</evidence>
<dbReference type="PRINTS" id="PR01709">
    <property type="entry name" value="5HT3ARECEPTR"/>
</dbReference>
<dbReference type="GO" id="GO:0005230">
    <property type="term" value="F:extracellular ligand-gated monoatomic ion channel activity"/>
    <property type="evidence" value="ECO:0007669"/>
    <property type="project" value="InterPro"/>
</dbReference>
<dbReference type="SUPFAM" id="SSF63712">
    <property type="entry name" value="Nicotinic receptor ligand binding domain-like"/>
    <property type="match status" value="2"/>
</dbReference>
<gene>
    <name evidence="30" type="ORF">D4764_14G0011920</name>
</gene>
<dbReference type="EMBL" id="RHFK02000006">
    <property type="protein sequence ID" value="TWW75189.1"/>
    <property type="molecule type" value="Genomic_DNA"/>
</dbReference>
<dbReference type="PRINTS" id="PR01708">
    <property type="entry name" value="5HT3RECEPTOR"/>
</dbReference>
<evidence type="ECO:0000256" key="3">
    <source>
        <dbReference type="ARBA" id="ARBA00022692"/>
    </source>
</evidence>
<sequence length="950" mass="108627">MSLIWLLIFFSAHVSQCVPEKPKRSALNQLTRTLLRKYDCGVRPVHDWTSVTTVSIDLILLSVLDVDGKTQSITTSIWYRQVWTDEFLVWDPEEFDGLNEISLSSDAIWIPDVIVTEFVDGGKSPPIPYIYVNSSGSVKNYRPMQVVLACSLEMYAFPFDKQNCSLTFRSWLHSVKEIDLALLRSAEDIANDKREFMNDGEWELQSIPSHYWHIHQDATDYAQIQFNVLIRRRPLLYVVGLLIPSIFLMLVDVTSFYLPLNSRTRIVFKVSILLGYTVFRVNITEELPSTAVRTPLIGVFFAVCMALLMLSLIKSMLVVKLLHHNDKDVKQMSLSACLLDRYGSGGQEVTASALTSIRTLDSVDPSDEYELETSLEEDLVSLNEDQKVPSGLDWLLQELASLRLALHQEDTENSAQDDWLELCLKLDRVLFWVYLLVLVLGRLLERGGANTAQSAALLVEDLVEDVVAMLLVAMLLVEDLNLKKPSSSSGRFSNATLVRLSDFLSAGYKKGVRPVKDWRTSTTVAIDLMVYSILNVDEKNQVLTTYVWYRQSWTDEFLVWNPEDFDEVKQVSIPTANVWVPDILINEFVDVGKSPDIPYVYVTHDGLVRNYKPIQVVTACTLNIYNFPFDVQKCSLTFQSWLHTIDDINITLMRSPEELREDKSVFMNQGEWELLHILSKYKSFSVDNDDYYAEMKFHVVIRRRPLFYTVNLLLPSIFLMVMDIVGFYLPPDSGERVSFKITLLLGYSVFLIIVSDTLPATAIGTPLIGVYFVVCMALLVISLTETVLIVRLVHKQDLQTPVPDWVKYVVLERAPVLFCIRRKHRLCSRLSSQGSDLDHYKDSSYGTTQCTLHHTCEIGQRLSQHEQESGLLRLGLPPRRDPTPPVMNNILQEVMAIRHFLEKRDRCREVAKEWLQVGYVLDVLLFRVYLVAVVTYSITLGTLWSVWQVA</sequence>
<keyword evidence="10 30" id="KW-0675">Receptor</keyword>
<comment type="catalytic activity">
    <reaction evidence="19">
        <text>Ca(2+)(in) = Ca(2+)(out)</text>
        <dbReference type="Rhea" id="RHEA:29671"/>
        <dbReference type="ChEBI" id="CHEBI:29108"/>
    </reaction>
</comment>
<evidence type="ECO:0000256" key="13">
    <source>
        <dbReference type="ARBA" id="ARBA00023286"/>
    </source>
</evidence>
<feature type="transmembrane region" description="Helical" evidence="27">
    <location>
        <begin position="295"/>
        <end position="313"/>
    </location>
</feature>
<keyword evidence="5 27" id="KW-1133">Transmembrane helix</keyword>
<comment type="function">
    <text evidence="20">Forms serotonin (5-hydroxytryptamine/5-HT3)-activated cation-selective channel complexes, which when activated cause fast, depolarizing responses in neurons.</text>
</comment>
<dbReference type="SUPFAM" id="SSF90112">
    <property type="entry name" value="Neurotransmitter-gated ion-channel transmembrane pore"/>
    <property type="match status" value="2"/>
</dbReference>
<comment type="caution">
    <text evidence="27">Lacks conserved residue(s) required for the propagation of feature annotation.</text>
</comment>
<keyword evidence="12" id="KW-0628">Postsynaptic cell membrane</keyword>
<dbReference type="Gene3D" id="2.70.170.10">
    <property type="entry name" value="Neurotransmitter-gated ion-channel ligand-binding domain"/>
    <property type="match status" value="2"/>
</dbReference>
<dbReference type="GO" id="GO:0004888">
    <property type="term" value="F:transmembrane signaling receptor activity"/>
    <property type="evidence" value="ECO:0007669"/>
    <property type="project" value="InterPro"/>
</dbReference>
<evidence type="ECO:0000256" key="17">
    <source>
        <dbReference type="ARBA" id="ARBA00034430"/>
    </source>
</evidence>
<dbReference type="PRINTS" id="PR00252">
    <property type="entry name" value="NRIONCHANNEL"/>
</dbReference>
<evidence type="ECO:0000256" key="6">
    <source>
        <dbReference type="ARBA" id="ARBA00023018"/>
    </source>
</evidence>
<evidence type="ECO:0000256" key="25">
    <source>
        <dbReference type="ARBA" id="ARBA00080492"/>
    </source>
</evidence>
<dbReference type="PANTHER" id="PTHR18945">
    <property type="entry name" value="NEUROTRANSMITTER GATED ION CHANNEL"/>
    <property type="match status" value="1"/>
</dbReference>
<dbReference type="InterPro" id="IPR049944">
    <property type="entry name" value="LGIC_TM_5-HT3"/>
</dbReference>
<feature type="transmembrane region" description="Helical" evidence="27">
    <location>
        <begin position="706"/>
        <end position="729"/>
    </location>
</feature>
<comment type="catalytic activity">
    <reaction evidence="18">
        <text>Na(+)(in) = Na(+)(out)</text>
        <dbReference type="Rhea" id="RHEA:34963"/>
        <dbReference type="ChEBI" id="CHEBI:29101"/>
    </reaction>
</comment>
<feature type="transmembrane region" description="Helical" evidence="27">
    <location>
        <begin position="924"/>
        <end position="947"/>
    </location>
</feature>
<evidence type="ECO:0000256" key="18">
    <source>
        <dbReference type="ARBA" id="ARBA00036239"/>
    </source>
</evidence>
<evidence type="ECO:0000256" key="20">
    <source>
        <dbReference type="ARBA" id="ARBA00037540"/>
    </source>
</evidence>
<keyword evidence="6" id="KW-0770">Synapse</keyword>
<dbReference type="Proteomes" id="UP000324091">
    <property type="component" value="Chromosome 14"/>
</dbReference>
<evidence type="ECO:0000256" key="14">
    <source>
        <dbReference type="ARBA" id="ARBA00023303"/>
    </source>
</evidence>
<evidence type="ECO:0000256" key="5">
    <source>
        <dbReference type="ARBA" id="ARBA00022989"/>
    </source>
</evidence>
<keyword evidence="3 27" id="KW-0812">Transmembrane</keyword>
<dbReference type="AlphaFoldDB" id="A0A5C6P8D3"/>
<dbReference type="InterPro" id="IPR036719">
    <property type="entry name" value="Neuro-gated_channel_TM_sf"/>
</dbReference>
<evidence type="ECO:0000256" key="4">
    <source>
        <dbReference type="ARBA" id="ARBA00022729"/>
    </source>
</evidence>
<evidence type="ECO:0000256" key="2">
    <source>
        <dbReference type="ARBA" id="ARBA00022475"/>
    </source>
</evidence>
<comment type="catalytic activity">
    <reaction evidence="16">
        <text>Mg(2+)(in) = Mg(2+)(out)</text>
        <dbReference type="Rhea" id="RHEA:29827"/>
        <dbReference type="ChEBI" id="CHEBI:18420"/>
    </reaction>
</comment>
<dbReference type="PROSITE" id="PS00236">
    <property type="entry name" value="NEUROTR_ION_CHANNEL"/>
    <property type="match status" value="2"/>
</dbReference>
<organism evidence="30 31">
    <name type="scientific">Takifugu flavidus</name>
    <name type="common">sansaifugu</name>
    <dbReference type="NCBI Taxonomy" id="433684"/>
    <lineage>
        <taxon>Eukaryota</taxon>
        <taxon>Metazoa</taxon>
        <taxon>Chordata</taxon>
        <taxon>Craniata</taxon>
        <taxon>Vertebrata</taxon>
        <taxon>Euteleostomi</taxon>
        <taxon>Actinopterygii</taxon>
        <taxon>Neopterygii</taxon>
        <taxon>Teleostei</taxon>
        <taxon>Neoteleostei</taxon>
        <taxon>Acanthomorphata</taxon>
        <taxon>Eupercaria</taxon>
        <taxon>Tetraodontiformes</taxon>
        <taxon>Tetradontoidea</taxon>
        <taxon>Tetraodontidae</taxon>
        <taxon>Takifugu</taxon>
    </lineage>
</organism>
<keyword evidence="7 27" id="KW-0406">Ion transport</keyword>
<dbReference type="InterPro" id="IPR038050">
    <property type="entry name" value="Neuro_actylchol_rec"/>
</dbReference>
<evidence type="ECO:0000256" key="22">
    <source>
        <dbReference type="ARBA" id="ARBA00061864"/>
    </source>
</evidence>
<keyword evidence="13" id="KW-1071">Ligand-gated ion channel</keyword>
<evidence type="ECO:0000256" key="7">
    <source>
        <dbReference type="ARBA" id="ARBA00023065"/>
    </source>
</evidence>
<keyword evidence="9" id="KW-1015">Disulfide bond</keyword>
<evidence type="ECO:0000256" key="9">
    <source>
        <dbReference type="ARBA" id="ARBA00023157"/>
    </source>
</evidence>
<dbReference type="NCBIfam" id="TIGR00860">
    <property type="entry name" value="LIC"/>
    <property type="match status" value="2"/>
</dbReference>
<evidence type="ECO:0000256" key="23">
    <source>
        <dbReference type="ARBA" id="ARBA00068982"/>
    </source>
</evidence>
<feature type="domain" description="Neurotransmitter-gated ion-channel ligand-binding" evidence="28">
    <location>
        <begin position="499"/>
        <end position="705"/>
    </location>
</feature>
<keyword evidence="1 27" id="KW-0813">Transport</keyword>